<evidence type="ECO:0000256" key="9">
    <source>
        <dbReference type="SAM" id="MobiDB-lite"/>
    </source>
</evidence>
<dbReference type="InterPro" id="IPR001471">
    <property type="entry name" value="AP2/ERF_dom"/>
</dbReference>
<name>A0A7J9IZC0_9ROSI</name>
<evidence type="ECO:0000256" key="2">
    <source>
        <dbReference type="ARBA" id="ARBA00022745"/>
    </source>
</evidence>
<keyword evidence="2" id="KW-0936">Ethylene signaling pathway</keyword>
<gene>
    <name evidence="11" type="ORF">Goarm_012268</name>
</gene>
<evidence type="ECO:0000313" key="11">
    <source>
        <dbReference type="EMBL" id="MBA0827491.1"/>
    </source>
</evidence>
<dbReference type="GO" id="GO:0009873">
    <property type="term" value="P:ethylene-activated signaling pathway"/>
    <property type="evidence" value="ECO:0007669"/>
    <property type="project" value="UniProtKB-KW"/>
</dbReference>
<evidence type="ECO:0000256" key="8">
    <source>
        <dbReference type="ARBA" id="ARBA00024343"/>
    </source>
</evidence>
<dbReference type="PANTHER" id="PTHR31194">
    <property type="entry name" value="SHN SHINE , DNA BINDING / TRANSCRIPTION FACTOR"/>
    <property type="match status" value="1"/>
</dbReference>
<evidence type="ECO:0000313" key="12">
    <source>
        <dbReference type="Proteomes" id="UP000593575"/>
    </source>
</evidence>
<dbReference type="AlphaFoldDB" id="A0A7J9IZC0"/>
<comment type="subcellular location">
    <subcellularLocation>
        <location evidence="1">Nucleus</location>
    </subcellularLocation>
</comment>
<comment type="similarity">
    <text evidence="8">Belongs to the AP2/ERF transcription factor family. ERF subfamily.</text>
</comment>
<dbReference type="GO" id="GO:0003677">
    <property type="term" value="F:DNA binding"/>
    <property type="evidence" value="ECO:0007669"/>
    <property type="project" value="UniProtKB-KW"/>
</dbReference>
<organism evidence="11 12">
    <name type="scientific">Gossypium armourianum</name>
    <dbReference type="NCBI Taxonomy" id="34283"/>
    <lineage>
        <taxon>Eukaryota</taxon>
        <taxon>Viridiplantae</taxon>
        <taxon>Streptophyta</taxon>
        <taxon>Embryophyta</taxon>
        <taxon>Tracheophyta</taxon>
        <taxon>Spermatophyta</taxon>
        <taxon>Magnoliopsida</taxon>
        <taxon>eudicotyledons</taxon>
        <taxon>Gunneridae</taxon>
        <taxon>Pentapetalae</taxon>
        <taxon>rosids</taxon>
        <taxon>malvids</taxon>
        <taxon>Malvales</taxon>
        <taxon>Malvaceae</taxon>
        <taxon>Malvoideae</taxon>
        <taxon>Gossypium</taxon>
    </lineage>
</organism>
<dbReference type="PRINTS" id="PR00367">
    <property type="entry name" value="ETHRSPELEMNT"/>
</dbReference>
<keyword evidence="7" id="KW-0539">Nucleus</keyword>
<dbReference type="Proteomes" id="UP000593575">
    <property type="component" value="Unassembled WGS sequence"/>
</dbReference>
<feature type="region of interest" description="Disordered" evidence="9">
    <location>
        <begin position="150"/>
        <end position="172"/>
    </location>
</feature>
<dbReference type="Pfam" id="PF00847">
    <property type="entry name" value="AP2"/>
    <property type="match status" value="1"/>
</dbReference>
<evidence type="ECO:0000256" key="6">
    <source>
        <dbReference type="ARBA" id="ARBA00023163"/>
    </source>
</evidence>
<dbReference type="InterPro" id="IPR016177">
    <property type="entry name" value="DNA-bd_dom_sf"/>
</dbReference>
<proteinExistence type="inferred from homology"/>
<keyword evidence="6" id="KW-0804">Transcription</keyword>
<evidence type="ECO:0000256" key="1">
    <source>
        <dbReference type="ARBA" id="ARBA00004123"/>
    </source>
</evidence>
<dbReference type="CDD" id="cd00018">
    <property type="entry name" value="AP2"/>
    <property type="match status" value="1"/>
</dbReference>
<reference evidence="11 12" key="1">
    <citation type="journal article" date="2019" name="Genome Biol. Evol.">
        <title>Insights into the evolution of the New World diploid cottons (Gossypium, subgenus Houzingenia) based on genome sequencing.</title>
        <authorList>
            <person name="Grover C.E."/>
            <person name="Arick M.A. 2nd"/>
            <person name="Thrash A."/>
            <person name="Conover J.L."/>
            <person name="Sanders W.S."/>
            <person name="Peterson D.G."/>
            <person name="Frelichowski J.E."/>
            <person name="Scheffler J.A."/>
            <person name="Scheffler B.E."/>
            <person name="Wendel J.F."/>
        </authorList>
    </citation>
    <scope>NUCLEOTIDE SEQUENCE [LARGE SCALE GENOMIC DNA]</scope>
    <source>
        <strain evidence="11">6</strain>
        <tissue evidence="11">Leaf</tissue>
    </source>
</reference>
<evidence type="ECO:0000256" key="4">
    <source>
        <dbReference type="ARBA" id="ARBA00023125"/>
    </source>
</evidence>
<keyword evidence="4" id="KW-0238">DNA-binding</keyword>
<keyword evidence="5" id="KW-0010">Activator</keyword>
<dbReference type="InterPro" id="IPR036955">
    <property type="entry name" value="AP2/ERF_dom_sf"/>
</dbReference>
<evidence type="ECO:0000256" key="7">
    <source>
        <dbReference type="ARBA" id="ARBA00023242"/>
    </source>
</evidence>
<dbReference type="GO" id="GO:0003700">
    <property type="term" value="F:DNA-binding transcription factor activity"/>
    <property type="evidence" value="ECO:0007669"/>
    <property type="project" value="InterPro"/>
</dbReference>
<keyword evidence="12" id="KW-1185">Reference proteome</keyword>
<evidence type="ECO:0000259" key="10">
    <source>
        <dbReference type="PROSITE" id="PS51032"/>
    </source>
</evidence>
<comment type="caution">
    <text evidence="11">The sequence shown here is derived from an EMBL/GenBank/DDBJ whole genome shotgun (WGS) entry which is preliminary data.</text>
</comment>
<dbReference type="SMART" id="SM00380">
    <property type="entry name" value="AP2"/>
    <property type="match status" value="1"/>
</dbReference>
<dbReference type="EMBL" id="JABFAE010000004">
    <property type="protein sequence ID" value="MBA0827491.1"/>
    <property type="molecule type" value="Genomic_DNA"/>
</dbReference>
<feature type="domain" description="AP2/ERF" evidence="10">
    <location>
        <begin position="24"/>
        <end position="81"/>
    </location>
</feature>
<dbReference type="FunFam" id="3.30.730.10:FF:000001">
    <property type="entry name" value="Ethylene-responsive transcription factor 2"/>
    <property type="match status" value="1"/>
</dbReference>
<dbReference type="InterPro" id="IPR050913">
    <property type="entry name" value="AP2/ERF_ERF"/>
</dbReference>
<accession>A0A7J9IZC0</accession>
<evidence type="ECO:0000256" key="3">
    <source>
        <dbReference type="ARBA" id="ARBA00023015"/>
    </source>
</evidence>
<dbReference type="SUPFAM" id="SSF54171">
    <property type="entry name" value="DNA-binding domain"/>
    <property type="match status" value="1"/>
</dbReference>
<dbReference type="PANTHER" id="PTHR31194:SF12">
    <property type="entry name" value="ETHYLENE-RESPONSIVE TRANSCRIPTION FACTOR SHINE 2"/>
    <property type="match status" value="1"/>
</dbReference>
<evidence type="ECO:0000256" key="5">
    <source>
        <dbReference type="ARBA" id="ARBA00023159"/>
    </source>
</evidence>
<keyword evidence="3" id="KW-0805">Transcription regulation</keyword>
<sequence>MLPYLGDLCKFFSSNQKNMVQTKKFRGVRQRQWGSWVSEIRHPLLKRRVWLGTFETAEAAARAYDQAAILMNGQNAKTNFPPATAHKDDSPLPPKALSELLNAKLKKCCKDQSPSLTCLRLDTDNAHIGVWQKRAGTRSSSSWVMRVDLGNKKTTTPPSEDGPALSSPPIADEIEGESHVLGEEDRIALQMIEELLNWNCPMVSTSSGV</sequence>
<dbReference type="GO" id="GO:0005634">
    <property type="term" value="C:nucleus"/>
    <property type="evidence" value="ECO:0007669"/>
    <property type="project" value="UniProtKB-SubCell"/>
</dbReference>
<protein>
    <recommendedName>
        <fullName evidence="10">AP2/ERF domain-containing protein</fullName>
    </recommendedName>
</protein>
<dbReference type="Gene3D" id="3.30.730.10">
    <property type="entry name" value="AP2/ERF domain"/>
    <property type="match status" value="1"/>
</dbReference>
<dbReference type="PROSITE" id="PS51032">
    <property type="entry name" value="AP2_ERF"/>
    <property type="match status" value="1"/>
</dbReference>